<sequence>MTYFVVMGGLALSLSVLAGWTLWRCLRWLGRRLGLSRGRQQARGSSGRSTRAHSRPKQEKLKLDQADKAKSGKASASKATSQKATSQKAGERSASQRGRDRTPSEPWKLTRALAPLAATWSLALVAGLLYGGARLAEFGMAARPGSAPAAYHRLVEVIGLGAAGLAGITLIGGLAWWRCYRADKARD</sequence>
<keyword evidence="2" id="KW-1133">Transmembrane helix</keyword>
<dbReference type="EMBL" id="BJOC01000022">
    <property type="protein sequence ID" value="GED22748.1"/>
    <property type="molecule type" value="Genomic_DNA"/>
</dbReference>
<feature type="compositionally biased region" description="Low complexity" evidence="1">
    <location>
        <begin position="72"/>
        <end position="88"/>
    </location>
</feature>
<evidence type="ECO:0000256" key="1">
    <source>
        <dbReference type="SAM" id="MobiDB-lite"/>
    </source>
</evidence>
<evidence type="ECO:0000256" key="2">
    <source>
        <dbReference type="SAM" id="Phobius"/>
    </source>
</evidence>
<gene>
    <name evidence="3" type="ORF">HHA01_17250</name>
</gene>
<feature type="compositionally biased region" description="Low complexity" evidence="1">
    <location>
        <begin position="37"/>
        <end position="49"/>
    </location>
</feature>
<feature type="transmembrane region" description="Helical" evidence="2">
    <location>
        <begin position="6"/>
        <end position="23"/>
    </location>
</feature>
<name>A0A4Y4F6K8_9GAMM</name>
<evidence type="ECO:0000313" key="4">
    <source>
        <dbReference type="Proteomes" id="UP000319812"/>
    </source>
</evidence>
<accession>A0A4Y4F6K8</accession>
<reference evidence="3 4" key="1">
    <citation type="submission" date="2019-06" db="EMBL/GenBank/DDBJ databases">
        <title>Whole genome shotgun sequence of Halomonas halmophila NBRC 15537.</title>
        <authorList>
            <person name="Hosoyama A."/>
            <person name="Uohara A."/>
            <person name="Ohji S."/>
            <person name="Ichikawa N."/>
        </authorList>
    </citation>
    <scope>NUCLEOTIDE SEQUENCE [LARGE SCALE GENOMIC DNA]</scope>
    <source>
        <strain evidence="3 4">NBRC 15537</strain>
    </source>
</reference>
<protein>
    <submittedName>
        <fullName evidence="3">Uncharacterized protein</fullName>
    </submittedName>
</protein>
<dbReference type="OrthoDB" id="6173126at2"/>
<dbReference type="RefSeq" id="WP_141319785.1">
    <property type="nucleotide sequence ID" value="NZ_BJOC01000022.1"/>
</dbReference>
<dbReference type="Proteomes" id="UP000319812">
    <property type="component" value="Unassembled WGS sequence"/>
</dbReference>
<keyword evidence="2" id="KW-0472">Membrane</keyword>
<keyword evidence="4" id="KW-1185">Reference proteome</keyword>
<evidence type="ECO:0000313" key="3">
    <source>
        <dbReference type="EMBL" id="GED22748.1"/>
    </source>
</evidence>
<organism evidence="3 4">
    <name type="scientific">Halomonas halmophila</name>
    <dbReference type="NCBI Taxonomy" id="252"/>
    <lineage>
        <taxon>Bacteria</taxon>
        <taxon>Pseudomonadati</taxon>
        <taxon>Pseudomonadota</taxon>
        <taxon>Gammaproteobacteria</taxon>
        <taxon>Oceanospirillales</taxon>
        <taxon>Halomonadaceae</taxon>
        <taxon>Halomonas</taxon>
    </lineage>
</organism>
<dbReference type="AlphaFoldDB" id="A0A4Y4F6K8"/>
<feature type="transmembrane region" description="Helical" evidence="2">
    <location>
        <begin position="109"/>
        <end position="130"/>
    </location>
</feature>
<comment type="caution">
    <text evidence="3">The sequence shown here is derived from an EMBL/GenBank/DDBJ whole genome shotgun (WGS) entry which is preliminary data.</text>
</comment>
<feature type="transmembrane region" description="Helical" evidence="2">
    <location>
        <begin position="150"/>
        <end position="177"/>
    </location>
</feature>
<proteinExistence type="predicted"/>
<feature type="region of interest" description="Disordered" evidence="1">
    <location>
        <begin position="37"/>
        <end position="106"/>
    </location>
</feature>
<feature type="compositionally biased region" description="Basic and acidic residues" evidence="1">
    <location>
        <begin position="56"/>
        <end position="70"/>
    </location>
</feature>
<keyword evidence="2" id="KW-0812">Transmembrane</keyword>